<keyword evidence="3" id="KW-1185">Reference proteome</keyword>
<feature type="transmembrane region" description="Helical" evidence="1">
    <location>
        <begin position="601"/>
        <end position="621"/>
    </location>
</feature>
<evidence type="ECO:0000313" key="3">
    <source>
        <dbReference type="Proteomes" id="UP000799753"/>
    </source>
</evidence>
<protein>
    <submittedName>
        <fullName evidence="2">Uncharacterized protein</fullName>
    </submittedName>
</protein>
<proteinExistence type="predicted"/>
<dbReference type="Proteomes" id="UP000799753">
    <property type="component" value="Unassembled WGS sequence"/>
</dbReference>
<name>A0A6A6S909_9PLEO</name>
<sequence>MSFRDTKQNSRSSSVDLNSESVPYYDDSESVVSSYAASVISVESLASSATDLSRGSGYSTHQIATATKELVTIFQEDDFLKPLYKRAIRDDSIGPEKLQRNLRRLFKKYAEHLKDEAKDGLEYLAARLVSLKARFVAHTIVQSINSEDQPRLLPKLQVTSKDDSSADEEETQAVDETTFENLVTFREFLVGSDAFRTLKTQIQSFVLPKAAQAPPERTTGTKGKDYAAFREDTSVINFGFSIPFSHVSVQTLNTHIRNFFMPDNARNSQEKFKQRWNEFLVLTGQMEPPLEPGKIRLRWQCGCRQNFTGDFAEYKDGGIADLVSRIEQSTGTKVTITSHNSTISNQKSTGQHPGLWIRNALTRLTTTFRKPTKQCTLPQHNPTTTTCCPAPPTGSRSKMIHLLSCMHAGRFRKSLAQDRIESINTDRNLFCFLRQQFRLHRGRFSTLLSLKTVQGIYFIKFRLPMGGSVEVRHHNPCCVSPQPCECIPPAHRVEPSPRAEYRCIPGPPSVWPPIDPHYLAHLFTTPTCINENDTWILDQLPKRICGELQGKAGQPAEGWGIYYQEGWDRDVITLGVFGIFLVASLIFGVLWSCLKMDVQGAFGVSAYMVAACGVFVSLVTVKVDKV</sequence>
<keyword evidence="1" id="KW-0812">Transmembrane</keyword>
<reference evidence="2" key="1">
    <citation type="journal article" date="2020" name="Stud. Mycol.">
        <title>101 Dothideomycetes genomes: a test case for predicting lifestyles and emergence of pathogens.</title>
        <authorList>
            <person name="Haridas S."/>
            <person name="Albert R."/>
            <person name="Binder M."/>
            <person name="Bloem J."/>
            <person name="Labutti K."/>
            <person name="Salamov A."/>
            <person name="Andreopoulos B."/>
            <person name="Baker S."/>
            <person name="Barry K."/>
            <person name="Bills G."/>
            <person name="Bluhm B."/>
            <person name="Cannon C."/>
            <person name="Castanera R."/>
            <person name="Culley D."/>
            <person name="Daum C."/>
            <person name="Ezra D."/>
            <person name="Gonzalez J."/>
            <person name="Henrissat B."/>
            <person name="Kuo A."/>
            <person name="Liang C."/>
            <person name="Lipzen A."/>
            <person name="Lutzoni F."/>
            <person name="Magnuson J."/>
            <person name="Mondo S."/>
            <person name="Nolan M."/>
            <person name="Ohm R."/>
            <person name="Pangilinan J."/>
            <person name="Park H.-J."/>
            <person name="Ramirez L."/>
            <person name="Alfaro M."/>
            <person name="Sun H."/>
            <person name="Tritt A."/>
            <person name="Yoshinaga Y."/>
            <person name="Zwiers L.-H."/>
            <person name="Turgeon B."/>
            <person name="Goodwin S."/>
            <person name="Spatafora J."/>
            <person name="Crous P."/>
            <person name="Grigoriev I."/>
        </authorList>
    </citation>
    <scope>NUCLEOTIDE SEQUENCE</scope>
    <source>
        <strain evidence="2">CBS 473.64</strain>
    </source>
</reference>
<dbReference type="AlphaFoldDB" id="A0A6A6S909"/>
<keyword evidence="1" id="KW-1133">Transmembrane helix</keyword>
<accession>A0A6A6S909</accession>
<dbReference type="EMBL" id="MU006780">
    <property type="protein sequence ID" value="KAF2643421.1"/>
    <property type="molecule type" value="Genomic_DNA"/>
</dbReference>
<evidence type="ECO:0000313" key="2">
    <source>
        <dbReference type="EMBL" id="KAF2643421.1"/>
    </source>
</evidence>
<evidence type="ECO:0000256" key="1">
    <source>
        <dbReference type="SAM" id="Phobius"/>
    </source>
</evidence>
<organism evidence="2 3">
    <name type="scientific">Massarina eburnea CBS 473.64</name>
    <dbReference type="NCBI Taxonomy" id="1395130"/>
    <lineage>
        <taxon>Eukaryota</taxon>
        <taxon>Fungi</taxon>
        <taxon>Dikarya</taxon>
        <taxon>Ascomycota</taxon>
        <taxon>Pezizomycotina</taxon>
        <taxon>Dothideomycetes</taxon>
        <taxon>Pleosporomycetidae</taxon>
        <taxon>Pleosporales</taxon>
        <taxon>Massarineae</taxon>
        <taxon>Massarinaceae</taxon>
        <taxon>Massarina</taxon>
    </lineage>
</organism>
<dbReference type="OrthoDB" id="5355526at2759"/>
<feature type="transmembrane region" description="Helical" evidence="1">
    <location>
        <begin position="571"/>
        <end position="594"/>
    </location>
</feature>
<keyword evidence="1" id="KW-0472">Membrane</keyword>
<gene>
    <name evidence="2" type="ORF">P280DRAFT_394746</name>
</gene>